<reference evidence="2" key="1">
    <citation type="submission" date="2022-03" db="EMBL/GenBank/DDBJ databases">
        <title>Streptomyces 7R015 and 7R016 isolated from Barleria lupulina in Thailand.</title>
        <authorList>
            <person name="Kanchanasin P."/>
            <person name="Phongsopitanun W."/>
            <person name="Tanasupawat S."/>
        </authorList>
    </citation>
    <scope>NUCLEOTIDE SEQUENCE</scope>
    <source>
        <strain evidence="2">7R016</strain>
    </source>
</reference>
<proteinExistence type="predicted"/>
<feature type="transmembrane region" description="Helical" evidence="1">
    <location>
        <begin position="40"/>
        <end position="63"/>
    </location>
</feature>
<protein>
    <recommendedName>
        <fullName evidence="4">MFS transporter</fullName>
    </recommendedName>
</protein>
<name>A0ABS9XEY8_9ACTN</name>
<keyword evidence="1" id="KW-0812">Transmembrane</keyword>
<accession>A0ABS9XEY8</accession>
<evidence type="ECO:0008006" key="4">
    <source>
        <dbReference type="Google" id="ProtNLM"/>
    </source>
</evidence>
<keyword evidence="1" id="KW-1133">Transmembrane helix</keyword>
<dbReference type="EMBL" id="JALDAX010000004">
    <property type="protein sequence ID" value="MCI3240611.1"/>
    <property type="molecule type" value="Genomic_DNA"/>
</dbReference>
<evidence type="ECO:0000313" key="3">
    <source>
        <dbReference type="Proteomes" id="UP001165270"/>
    </source>
</evidence>
<comment type="caution">
    <text evidence="2">The sequence shown here is derived from an EMBL/GenBank/DDBJ whole genome shotgun (WGS) entry which is preliminary data.</text>
</comment>
<evidence type="ECO:0000313" key="2">
    <source>
        <dbReference type="EMBL" id="MCI3240611.1"/>
    </source>
</evidence>
<evidence type="ECO:0000256" key="1">
    <source>
        <dbReference type="SAM" id="Phobius"/>
    </source>
</evidence>
<organism evidence="2 3">
    <name type="scientific">Streptomyces spinosisporus</name>
    <dbReference type="NCBI Taxonomy" id="2927582"/>
    <lineage>
        <taxon>Bacteria</taxon>
        <taxon>Bacillati</taxon>
        <taxon>Actinomycetota</taxon>
        <taxon>Actinomycetes</taxon>
        <taxon>Kitasatosporales</taxon>
        <taxon>Streptomycetaceae</taxon>
        <taxon>Streptomyces</taxon>
    </lineage>
</organism>
<sequence>MSASPGTADETRNKPAFVSACAAVANVVYASGSIMGGWLTVTYSTAILSLLIMGLIAGLAVLFR</sequence>
<keyword evidence="1" id="KW-0472">Membrane</keyword>
<gene>
    <name evidence="2" type="ORF">MQN93_12835</name>
</gene>
<keyword evidence="3" id="KW-1185">Reference proteome</keyword>
<dbReference type="RefSeq" id="WP_242709576.1">
    <property type="nucleotide sequence ID" value="NZ_JALDAX010000004.1"/>
</dbReference>
<dbReference type="Proteomes" id="UP001165270">
    <property type="component" value="Unassembled WGS sequence"/>
</dbReference>